<accession>A0A2U3N2I1</accession>
<proteinExistence type="inferred from homology"/>
<dbReference type="Pfam" id="PF03466">
    <property type="entry name" value="LysR_substrate"/>
    <property type="match status" value="1"/>
</dbReference>
<dbReference type="PANTHER" id="PTHR30126:SF2">
    <property type="entry name" value="HTH-TYPE TRANSCRIPTIONAL REGULATOR YJIE"/>
    <property type="match status" value="1"/>
</dbReference>
<dbReference type="InterPro" id="IPR036388">
    <property type="entry name" value="WH-like_DNA-bd_sf"/>
</dbReference>
<dbReference type="OrthoDB" id="6971749at2"/>
<dbReference type="CDD" id="cd05466">
    <property type="entry name" value="PBP2_LTTR_substrate"/>
    <property type="match status" value="1"/>
</dbReference>
<keyword evidence="7" id="KW-1185">Reference proteome</keyword>
<dbReference type="AlphaFoldDB" id="A0A2U3N2I1"/>
<dbReference type="Gene3D" id="3.40.190.290">
    <property type="match status" value="1"/>
</dbReference>
<dbReference type="FunCoup" id="A0A2U3N2I1">
    <property type="interactions" value="33"/>
</dbReference>
<dbReference type="Gene3D" id="1.10.10.10">
    <property type="entry name" value="Winged helix-like DNA-binding domain superfamily/Winged helix DNA-binding domain"/>
    <property type="match status" value="1"/>
</dbReference>
<organism evidence="6 7">
    <name type="scientific">Acinetobacter stercoris</name>
    <dbReference type="NCBI Taxonomy" id="2126983"/>
    <lineage>
        <taxon>Bacteria</taxon>
        <taxon>Pseudomonadati</taxon>
        <taxon>Pseudomonadota</taxon>
        <taxon>Gammaproteobacteria</taxon>
        <taxon>Moraxellales</taxon>
        <taxon>Moraxellaceae</taxon>
        <taxon>Acinetobacter</taxon>
    </lineage>
</organism>
<dbReference type="RefSeq" id="WP_121975308.1">
    <property type="nucleotide sequence ID" value="NZ_OOGT01000187.1"/>
</dbReference>
<evidence type="ECO:0000313" key="6">
    <source>
        <dbReference type="EMBL" id="SPL71896.1"/>
    </source>
</evidence>
<dbReference type="InParanoid" id="A0A2U3N2I1"/>
<reference evidence="7" key="1">
    <citation type="submission" date="2018-03" db="EMBL/GenBank/DDBJ databases">
        <authorList>
            <person name="Blom J."/>
        </authorList>
    </citation>
    <scope>NUCLEOTIDE SEQUENCE [LARGE SCALE GENOMIC DNA]</scope>
    <source>
        <strain evidence="7">KPC-SM-21</strain>
    </source>
</reference>
<keyword evidence="3" id="KW-0238">DNA-binding</keyword>
<evidence type="ECO:0000313" key="7">
    <source>
        <dbReference type="Proteomes" id="UP000245974"/>
    </source>
</evidence>
<evidence type="ECO:0000259" key="5">
    <source>
        <dbReference type="PROSITE" id="PS50931"/>
    </source>
</evidence>
<evidence type="ECO:0000256" key="2">
    <source>
        <dbReference type="ARBA" id="ARBA00023015"/>
    </source>
</evidence>
<dbReference type="InterPro" id="IPR000847">
    <property type="entry name" value="LysR_HTH_N"/>
</dbReference>
<dbReference type="GO" id="GO:0000976">
    <property type="term" value="F:transcription cis-regulatory region binding"/>
    <property type="evidence" value="ECO:0007669"/>
    <property type="project" value="TreeGrafter"/>
</dbReference>
<dbReference type="SUPFAM" id="SSF53850">
    <property type="entry name" value="Periplasmic binding protein-like II"/>
    <property type="match status" value="1"/>
</dbReference>
<keyword evidence="4" id="KW-0804">Transcription</keyword>
<protein>
    <submittedName>
        <fullName evidence="6">HTH-type transcriptional regulator YjiE</fullName>
    </submittedName>
</protein>
<gene>
    <name evidence="6" type="primary">yjiE</name>
    <name evidence="6" type="ORF">KPC_3074</name>
</gene>
<feature type="domain" description="HTH lysR-type" evidence="5">
    <location>
        <begin position="3"/>
        <end position="61"/>
    </location>
</feature>
<dbReference type="SUPFAM" id="SSF46785">
    <property type="entry name" value="Winged helix' DNA-binding domain"/>
    <property type="match status" value="1"/>
</dbReference>
<name>A0A2U3N2I1_9GAMM</name>
<dbReference type="InterPro" id="IPR005119">
    <property type="entry name" value="LysR_subst-bd"/>
</dbReference>
<dbReference type="Pfam" id="PF00126">
    <property type="entry name" value="HTH_1"/>
    <property type="match status" value="1"/>
</dbReference>
<dbReference type="PANTHER" id="PTHR30126">
    <property type="entry name" value="HTH-TYPE TRANSCRIPTIONAL REGULATOR"/>
    <property type="match status" value="1"/>
</dbReference>
<evidence type="ECO:0000256" key="4">
    <source>
        <dbReference type="ARBA" id="ARBA00023163"/>
    </source>
</evidence>
<dbReference type="Proteomes" id="UP000245974">
    <property type="component" value="Unassembled WGS sequence"/>
</dbReference>
<dbReference type="PROSITE" id="PS50931">
    <property type="entry name" value="HTH_LYSR"/>
    <property type="match status" value="1"/>
</dbReference>
<evidence type="ECO:0000256" key="3">
    <source>
        <dbReference type="ARBA" id="ARBA00023125"/>
    </source>
</evidence>
<keyword evidence="2" id="KW-0805">Transcription regulation</keyword>
<dbReference type="EMBL" id="OOGT01000187">
    <property type="protein sequence ID" value="SPL71896.1"/>
    <property type="molecule type" value="Genomic_DNA"/>
</dbReference>
<comment type="similarity">
    <text evidence="1">Belongs to the LysR transcriptional regulatory family.</text>
</comment>
<dbReference type="GO" id="GO:0003700">
    <property type="term" value="F:DNA-binding transcription factor activity"/>
    <property type="evidence" value="ECO:0007669"/>
    <property type="project" value="InterPro"/>
</dbReference>
<evidence type="ECO:0000256" key="1">
    <source>
        <dbReference type="ARBA" id="ARBA00009437"/>
    </source>
</evidence>
<sequence length="298" mass="34398">MSIEVRWIEDLLTLERNKSFSKAAEQRFISQSAFTRRIQHIEEMVGADIVQRDTHHKIEFTEIGKLLLTVSKNIETQLKEAESLINNIKSSHESIIRFSVAHSLASGFLSNFLKKLPIPIQDFKIEILATNIDEGLSLLKEGSTDFMICYGHKLNDTLLKSNTLSYIKIAETEIVPVIAHFENNPHEYDIHEKFPLLTYSHNAYLRNVVDRLIQGKLKYKILYETDIANNLKELVLHGLGVAWLPKIIMQEELAAGKLKIINEPEYHYSQDILIVKNKFNNNKDINNIWNSLLNFDKL</sequence>
<dbReference type="InterPro" id="IPR036390">
    <property type="entry name" value="WH_DNA-bd_sf"/>
</dbReference>